<sequence>MQNQNIAFIDIGSNSIRLVIFQLDKRGFYNEIQNLKVVARLSSHINKEGNITNKGISVLLEALKYFQDITRTYNVTNIKCVATAAVRQANNQAKIINKVSEETDFSMDILSDYEEAFYGYLAVTNSTNIIDGLTIDIGGGSTEVTLFKNRKLINYFSFPFGAITLKQNFLKNEPPTKEELTKLKAFLTEQFQSLEWIKKQQVPLIGIGGSARNLALIHQRKINYPLNGLHHYEMSYDNMLDIITNLKKLSLKERQGLDGLSKDRADIIIPAAEAIFTLMSVAKVSTFIMSNKGLRNGLFYKELFQQKNIENFPSIAEESFYQLSQKYEIDIDQVNYISKLATDLFNSLKNHNKNSFTEDDLKILQLSCHVLYLGEYISHEASSQHTFYLLTNLSIDGLTHLERLKISLIASFKSRNTLVSYLSDFKDWFTIDDVEKLELLGAILKFSYSLNRTKKQIITKVKIDQKSSGVLHLDLICKSEPYFEKTQAQKQKKHLEKTVNKQIELFFQVVMPKKTDAKY</sequence>
<dbReference type="GO" id="GO:0006357">
    <property type="term" value="P:regulation of transcription by RNA polymerase II"/>
    <property type="evidence" value="ECO:0007669"/>
    <property type="project" value="TreeGrafter"/>
</dbReference>
<evidence type="ECO:0000256" key="2">
    <source>
        <dbReference type="ARBA" id="ARBA00012451"/>
    </source>
</evidence>
<dbReference type="RefSeq" id="WP_071308704.1">
    <property type="nucleotide sequence ID" value="NZ_MLQR01000004.1"/>
</dbReference>
<dbReference type="PANTHER" id="PTHR30005">
    <property type="entry name" value="EXOPOLYPHOSPHATASE"/>
    <property type="match status" value="1"/>
</dbReference>
<dbReference type="GO" id="GO:0004309">
    <property type="term" value="F:exopolyphosphatase activity"/>
    <property type="evidence" value="ECO:0007669"/>
    <property type="project" value="UniProtKB-EC"/>
</dbReference>
<dbReference type="Proteomes" id="UP000179524">
    <property type="component" value="Unassembled WGS sequence"/>
</dbReference>
<protein>
    <recommendedName>
        <fullName evidence="3">Exopolyphosphatase</fullName>
        <ecNumber evidence="2">3.6.1.11</ecNumber>
    </recommendedName>
</protein>
<keyword evidence="9" id="KW-1185">Reference proteome</keyword>
<dbReference type="PANTHER" id="PTHR30005:SF0">
    <property type="entry name" value="RETROGRADE REGULATION PROTEIN 2"/>
    <property type="match status" value="1"/>
</dbReference>
<dbReference type="InterPro" id="IPR003695">
    <property type="entry name" value="Ppx_GppA_N"/>
</dbReference>
<comment type="caution">
    <text evidence="8">The sequence shown here is derived from an EMBL/GenBank/DDBJ whole genome shotgun (WGS) entry which is preliminary data.</text>
</comment>
<dbReference type="InterPro" id="IPR022371">
    <property type="entry name" value="Exopolyphosphatase"/>
</dbReference>
<feature type="domain" description="Ppx/GppA phosphatase N-terminal" evidence="6">
    <location>
        <begin position="28"/>
        <end position="303"/>
    </location>
</feature>
<feature type="domain" description="Ppx/GppA phosphatase C-terminal" evidence="7">
    <location>
        <begin position="317"/>
        <end position="476"/>
    </location>
</feature>
<evidence type="ECO:0000256" key="5">
    <source>
        <dbReference type="ARBA" id="ARBA00047607"/>
    </source>
</evidence>
<name>A0A1S2LW31_9BACI</name>
<keyword evidence="4" id="KW-0378">Hydrolase</keyword>
<evidence type="ECO:0000256" key="4">
    <source>
        <dbReference type="ARBA" id="ARBA00022801"/>
    </source>
</evidence>
<proteinExistence type="inferred from homology"/>
<evidence type="ECO:0000313" key="9">
    <source>
        <dbReference type="Proteomes" id="UP000179524"/>
    </source>
</evidence>
<dbReference type="AlphaFoldDB" id="A0A1S2LW31"/>
<dbReference type="Gene3D" id="3.30.420.40">
    <property type="match status" value="1"/>
</dbReference>
<evidence type="ECO:0000259" key="6">
    <source>
        <dbReference type="Pfam" id="PF02541"/>
    </source>
</evidence>
<dbReference type="SUPFAM" id="SSF53067">
    <property type="entry name" value="Actin-like ATPase domain"/>
    <property type="match status" value="2"/>
</dbReference>
<dbReference type="InterPro" id="IPR050273">
    <property type="entry name" value="GppA/Ppx_hydrolase"/>
</dbReference>
<accession>A0A1S2LW31</accession>
<evidence type="ECO:0000256" key="3">
    <source>
        <dbReference type="ARBA" id="ARBA00020416"/>
    </source>
</evidence>
<dbReference type="Gene3D" id="1.10.3210.10">
    <property type="entry name" value="Hypothetical protein af1432"/>
    <property type="match status" value="1"/>
</dbReference>
<dbReference type="SUPFAM" id="SSF109604">
    <property type="entry name" value="HD-domain/PDEase-like"/>
    <property type="match status" value="1"/>
</dbReference>
<dbReference type="OrthoDB" id="9807195at2"/>
<dbReference type="EMBL" id="MLQR01000004">
    <property type="protein sequence ID" value="OIJ16719.1"/>
    <property type="molecule type" value="Genomic_DNA"/>
</dbReference>
<dbReference type="NCBIfam" id="TIGR03706">
    <property type="entry name" value="exo_poly_only"/>
    <property type="match status" value="1"/>
</dbReference>
<evidence type="ECO:0000256" key="1">
    <source>
        <dbReference type="ARBA" id="ARBA00007125"/>
    </source>
</evidence>
<comment type="similarity">
    <text evidence="1">Belongs to the GppA/Ppx family.</text>
</comment>
<gene>
    <name evidence="8" type="ORF">BKP37_05675</name>
</gene>
<dbReference type="EC" id="3.6.1.11" evidence="2"/>
<reference evidence="8 9" key="1">
    <citation type="submission" date="2016-10" db="EMBL/GenBank/DDBJ databases">
        <title>Draft genome sequences of four alkaliphilic bacteria belonging to the Anaerobacillus genus.</title>
        <authorList>
            <person name="Bassil N.M."/>
            <person name="Lloyd J.R."/>
        </authorList>
    </citation>
    <scope>NUCLEOTIDE SEQUENCE [LARGE SCALE GENOMIC DNA]</scope>
    <source>
        <strain evidence="8 9">DSM 18345</strain>
    </source>
</reference>
<dbReference type="InterPro" id="IPR043129">
    <property type="entry name" value="ATPase_NBD"/>
</dbReference>
<dbReference type="Pfam" id="PF02541">
    <property type="entry name" value="Ppx-GppA"/>
    <property type="match status" value="1"/>
</dbReference>
<evidence type="ECO:0000313" key="8">
    <source>
        <dbReference type="EMBL" id="OIJ16719.1"/>
    </source>
</evidence>
<evidence type="ECO:0000259" key="7">
    <source>
        <dbReference type="Pfam" id="PF21447"/>
    </source>
</evidence>
<dbReference type="GO" id="GO:0006793">
    <property type="term" value="P:phosphorus metabolic process"/>
    <property type="evidence" value="ECO:0007669"/>
    <property type="project" value="InterPro"/>
</dbReference>
<dbReference type="InterPro" id="IPR048950">
    <property type="entry name" value="Ppx_GppA_C"/>
</dbReference>
<dbReference type="Gene3D" id="3.30.420.150">
    <property type="entry name" value="Exopolyphosphatase. Domain 2"/>
    <property type="match status" value="1"/>
</dbReference>
<comment type="catalytic activity">
    <reaction evidence="5">
        <text>[phosphate](n) + H2O = [phosphate](n-1) + phosphate + H(+)</text>
        <dbReference type="Rhea" id="RHEA:21528"/>
        <dbReference type="Rhea" id="RHEA-COMP:9859"/>
        <dbReference type="Rhea" id="RHEA-COMP:14279"/>
        <dbReference type="ChEBI" id="CHEBI:15377"/>
        <dbReference type="ChEBI" id="CHEBI:15378"/>
        <dbReference type="ChEBI" id="CHEBI:16838"/>
        <dbReference type="ChEBI" id="CHEBI:43474"/>
        <dbReference type="EC" id="3.6.1.11"/>
    </reaction>
</comment>
<dbReference type="Pfam" id="PF21447">
    <property type="entry name" value="Ppx-GppA_III"/>
    <property type="match status" value="1"/>
</dbReference>
<dbReference type="PIRSF" id="PIRSF001267">
    <property type="entry name" value="Pyrophosphatase_GppA_Ppx"/>
    <property type="match status" value="1"/>
</dbReference>
<organism evidence="8 9">
    <name type="scientific">Anaerobacillus alkalilacustris</name>
    <dbReference type="NCBI Taxonomy" id="393763"/>
    <lineage>
        <taxon>Bacteria</taxon>
        <taxon>Bacillati</taxon>
        <taxon>Bacillota</taxon>
        <taxon>Bacilli</taxon>
        <taxon>Bacillales</taxon>
        <taxon>Bacillaceae</taxon>
        <taxon>Anaerobacillus</taxon>
    </lineage>
</organism>
<dbReference type="InterPro" id="IPR030673">
    <property type="entry name" value="PyroPPase_GppA_Ppx"/>
</dbReference>
<dbReference type="CDD" id="cd24052">
    <property type="entry name" value="ASKHA_NBD_HpPPX-GppA-like"/>
    <property type="match status" value="1"/>
</dbReference>